<dbReference type="PANTHER" id="PTHR47307:SF1">
    <property type="entry name" value="GLUTATHIONE-REGULATED POTASSIUM-EFFLUX SYSTEM ANCILLARY PROTEIN KEFG"/>
    <property type="match status" value="1"/>
</dbReference>
<dbReference type="InterPro" id="IPR046980">
    <property type="entry name" value="KefG/KefF"/>
</dbReference>
<name>A0A8J7MAZ3_9BACT</name>
<feature type="domain" description="Flavodoxin-like fold" evidence="2">
    <location>
        <begin position="3"/>
        <end position="157"/>
    </location>
</feature>
<evidence type="ECO:0000256" key="1">
    <source>
        <dbReference type="ARBA" id="ARBA00023002"/>
    </source>
</evidence>
<evidence type="ECO:0000313" key="3">
    <source>
        <dbReference type="EMBL" id="MBK1789713.1"/>
    </source>
</evidence>
<dbReference type="GO" id="GO:0010181">
    <property type="term" value="F:FMN binding"/>
    <property type="evidence" value="ECO:0007669"/>
    <property type="project" value="TreeGrafter"/>
</dbReference>
<sequence>MLKTLLIFAHPALHKSQANKLLLNYLPKDENLIFHDLYEAYPDHIIHPQLEQKKVEQVDRIIFQFPLYWYSTPALIKEWFDIVLEYGWAYGHHADALVGKYAQIITTTGSPASSYTPEGQVQHTMEEILLPLERTFKLCGMIYQAPLIIHDALQLDKNNCKSCMEHYIKTLTDTPS</sequence>
<dbReference type="Proteomes" id="UP000624703">
    <property type="component" value="Unassembled WGS sequence"/>
</dbReference>
<evidence type="ECO:0000313" key="4">
    <source>
        <dbReference type="Proteomes" id="UP000624703"/>
    </source>
</evidence>
<dbReference type="Pfam" id="PF02525">
    <property type="entry name" value="Flavodoxin_2"/>
    <property type="match status" value="1"/>
</dbReference>
<dbReference type="GO" id="GO:0009055">
    <property type="term" value="F:electron transfer activity"/>
    <property type="evidence" value="ECO:0007669"/>
    <property type="project" value="TreeGrafter"/>
</dbReference>
<keyword evidence="4" id="KW-1185">Reference proteome</keyword>
<dbReference type="InterPro" id="IPR029039">
    <property type="entry name" value="Flavoprotein-like_sf"/>
</dbReference>
<dbReference type="PANTHER" id="PTHR47307">
    <property type="entry name" value="GLUTATHIONE-REGULATED POTASSIUM-EFFLUX SYSTEM ANCILLARY PROTEIN KEFG"/>
    <property type="match status" value="1"/>
</dbReference>
<gene>
    <name evidence="3" type="ORF">JIN82_00945</name>
</gene>
<dbReference type="EMBL" id="JAENIM010000008">
    <property type="protein sequence ID" value="MBK1789713.1"/>
    <property type="molecule type" value="Genomic_DNA"/>
</dbReference>
<dbReference type="AlphaFoldDB" id="A0A8J7MAZ3"/>
<accession>A0A8J7MAZ3</accession>
<dbReference type="RefSeq" id="WP_200309756.1">
    <property type="nucleotide sequence ID" value="NZ_JAENIM010000008.1"/>
</dbReference>
<comment type="caution">
    <text evidence="3">The sequence shown here is derived from an EMBL/GenBank/DDBJ whole genome shotgun (WGS) entry which is preliminary data.</text>
</comment>
<dbReference type="SUPFAM" id="SSF52218">
    <property type="entry name" value="Flavoproteins"/>
    <property type="match status" value="1"/>
</dbReference>
<dbReference type="Gene3D" id="3.40.50.360">
    <property type="match status" value="1"/>
</dbReference>
<organism evidence="3 4">
    <name type="scientific">Persicirhabdus sediminis</name>
    <dbReference type="NCBI Taxonomy" id="454144"/>
    <lineage>
        <taxon>Bacteria</taxon>
        <taxon>Pseudomonadati</taxon>
        <taxon>Verrucomicrobiota</taxon>
        <taxon>Verrucomicrobiia</taxon>
        <taxon>Verrucomicrobiales</taxon>
        <taxon>Verrucomicrobiaceae</taxon>
        <taxon>Persicirhabdus</taxon>
    </lineage>
</organism>
<evidence type="ECO:0000259" key="2">
    <source>
        <dbReference type="Pfam" id="PF02525"/>
    </source>
</evidence>
<dbReference type="InterPro" id="IPR003680">
    <property type="entry name" value="Flavodoxin_fold"/>
</dbReference>
<dbReference type="GO" id="GO:0003955">
    <property type="term" value="F:NAD(P)H dehydrogenase (quinone) activity"/>
    <property type="evidence" value="ECO:0007669"/>
    <property type="project" value="TreeGrafter"/>
</dbReference>
<protein>
    <submittedName>
        <fullName evidence="3">NAD(P)H-dependent oxidoreductase</fullName>
    </submittedName>
</protein>
<keyword evidence="1" id="KW-0560">Oxidoreductase</keyword>
<reference evidence="3" key="1">
    <citation type="submission" date="2021-01" db="EMBL/GenBank/DDBJ databases">
        <title>Modified the classification status of verrucomicrobia.</title>
        <authorList>
            <person name="Feng X."/>
        </authorList>
    </citation>
    <scope>NUCLEOTIDE SEQUENCE</scope>
    <source>
        <strain evidence="3">_KCTC 22039</strain>
    </source>
</reference>
<proteinExistence type="predicted"/>